<evidence type="ECO:0000259" key="2">
    <source>
        <dbReference type="PROSITE" id="PS50198"/>
    </source>
</evidence>
<dbReference type="PROSITE" id="PS50198">
    <property type="entry name" value="PPIC_PPIASE_2"/>
    <property type="match status" value="1"/>
</dbReference>
<feature type="transmembrane region" description="Helical" evidence="1">
    <location>
        <begin position="47"/>
        <end position="66"/>
    </location>
</feature>
<keyword evidence="1" id="KW-1133">Transmembrane helix</keyword>
<dbReference type="Pfam" id="PF13616">
    <property type="entry name" value="Rotamase_3"/>
    <property type="match status" value="1"/>
</dbReference>
<dbReference type="InterPro" id="IPR000297">
    <property type="entry name" value="PPIase_PpiC"/>
</dbReference>
<dbReference type="PANTHER" id="PTHR47245:SF2">
    <property type="entry name" value="PEPTIDYL-PROLYL CIS-TRANS ISOMERASE HP_0175-RELATED"/>
    <property type="match status" value="1"/>
</dbReference>
<evidence type="ECO:0000313" key="3">
    <source>
        <dbReference type="EMBL" id="MPM12611.1"/>
    </source>
</evidence>
<sequence length="554" mass="60618">MYERVFAEFSAPSLKILRGLKLMSANDMNPRTAREAQQQKEARRSNILYGTIGVLFVLLAVAVFVWKSNIIQKHATAATLYYSAEAASADGSSSAAGSSSASSSSSTAEKTKLADVSVPQVGYYFTNIYQNFVQQNSSYISYLGLDTSKDLRDQTYPGGDNQTWFDYFMNQTLSQMSSIFALNKKAEDEGYAWNDAMQSTFDSNMDTINKNASAAGMNLNKYLQRIYGVTMSRSVYEAEMKRVILANVFSQSHSDSLTYTDDQMQAEYDANPNNYDVVDYKSVKIDGSAESTTDADGKTVDPTDEEKAAALSAAKSAADTMYASFQAGKSLSDLADADDKATFTDGKAGSYSSGVLMDWLFDDARRSGDSAVLADKDGSAYYVVSFGKRYRQEYNTVDVRHILIQPETGSIAQGEDGYDDEQAKLKADAKAKAEDLLAQWKAGDATEDSFAELANKNSADGGSNTNGGLYKQVYQGQMVGSFNDWCFDSSRKSGDTGVVETDYGYHVMYFVGTDLPYWQVKVDSTLRNKDFSAWYSSVTAGYTGEVANGAKYVG</sequence>
<name>A0A644X9X7_9ZZZZ</name>
<protein>
    <recommendedName>
        <fullName evidence="2">PpiC domain-containing protein</fullName>
    </recommendedName>
</protein>
<dbReference type="Gene3D" id="3.10.50.40">
    <property type="match status" value="1"/>
</dbReference>
<dbReference type="PANTHER" id="PTHR47245">
    <property type="entry name" value="PEPTIDYLPROLYL ISOMERASE"/>
    <property type="match status" value="1"/>
</dbReference>
<dbReference type="EMBL" id="VSSQ01001998">
    <property type="protein sequence ID" value="MPM12611.1"/>
    <property type="molecule type" value="Genomic_DNA"/>
</dbReference>
<feature type="domain" description="PpiC" evidence="2">
    <location>
        <begin position="394"/>
        <end position="512"/>
    </location>
</feature>
<comment type="caution">
    <text evidence="3">The sequence shown here is derived from an EMBL/GenBank/DDBJ whole genome shotgun (WGS) entry which is preliminary data.</text>
</comment>
<organism evidence="3">
    <name type="scientific">bioreactor metagenome</name>
    <dbReference type="NCBI Taxonomy" id="1076179"/>
    <lineage>
        <taxon>unclassified sequences</taxon>
        <taxon>metagenomes</taxon>
        <taxon>ecological metagenomes</taxon>
    </lineage>
</organism>
<evidence type="ECO:0000256" key="1">
    <source>
        <dbReference type="SAM" id="Phobius"/>
    </source>
</evidence>
<gene>
    <name evidence="3" type="ORF">SDC9_58965</name>
</gene>
<dbReference type="InterPro" id="IPR046357">
    <property type="entry name" value="PPIase_dom_sf"/>
</dbReference>
<reference evidence="3" key="1">
    <citation type="submission" date="2019-08" db="EMBL/GenBank/DDBJ databases">
        <authorList>
            <person name="Kucharzyk K."/>
            <person name="Murdoch R.W."/>
            <person name="Higgins S."/>
            <person name="Loffler F."/>
        </authorList>
    </citation>
    <scope>NUCLEOTIDE SEQUENCE</scope>
</reference>
<keyword evidence="1" id="KW-0812">Transmembrane</keyword>
<dbReference type="SUPFAM" id="SSF54534">
    <property type="entry name" value="FKBP-like"/>
    <property type="match status" value="1"/>
</dbReference>
<dbReference type="AlphaFoldDB" id="A0A644X9X7"/>
<keyword evidence="1" id="KW-0472">Membrane</keyword>
<accession>A0A644X9X7</accession>
<dbReference type="SUPFAM" id="SSF109998">
    <property type="entry name" value="Triger factor/SurA peptide-binding domain-like"/>
    <property type="match status" value="1"/>
</dbReference>
<dbReference type="InterPro" id="IPR050245">
    <property type="entry name" value="PrsA_foldase"/>
</dbReference>
<dbReference type="GO" id="GO:0003755">
    <property type="term" value="F:peptidyl-prolyl cis-trans isomerase activity"/>
    <property type="evidence" value="ECO:0007669"/>
    <property type="project" value="InterPro"/>
</dbReference>
<proteinExistence type="predicted"/>
<dbReference type="InterPro" id="IPR027304">
    <property type="entry name" value="Trigger_fact/SurA_dom_sf"/>
</dbReference>